<dbReference type="InterPro" id="IPR036388">
    <property type="entry name" value="WH-like_DNA-bd_sf"/>
</dbReference>
<evidence type="ECO:0000313" key="6">
    <source>
        <dbReference type="Proteomes" id="UP000004095"/>
    </source>
</evidence>
<dbReference type="EMBL" id="AAWS01000080">
    <property type="protein sequence ID" value="EAY24136.1"/>
    <property type="molecule type" value="Genomic_DNA"/>
</dbReference>
<accession>A1ZZM8</accession>
<gene>
    <name evidence="5" type="ORF">M23134_00951</name>
</gene>
<dbReference type="AlphaFoldDB" id="A1ZZM8"/>
<evidence type="ECO:0000256" key="2">
    <source>
        <dbReference type="ARBA" id="ARBA00023125"/>
    </source>
</evidence>
<dbReference type="Gene3D" id="1.10.10.10">
    <property type="entry name" value="Winged helix-like DNA-binding domain superfamily/Winged helix DNA-binding domain"/>
    <property type="match status" value="1"/>
</dbReference>
<dbReference type="RefSeq" id="WP_002705390.1">
    <property type="nucleotide sequence ID" value="NZ_AAWS01000080.1"/>
</dbReference>
<comment type="caution">
    <text evidence="5">The sequence shown here is derived from an EMBL/GenBank/DDBJ whole genome shotgun (WGS) entry which is preliminary data.</text>
</comment>
<dbReference type="InterPro" id="IPR036390">
    <property type="entry name" value="WH_DNA-bd_sf"/>
</dbReference>
<evidence type="ECO:0000256" key="3">
    <source>
        <dbReference type="ARBA" id="ARBA00023163"/>
    </source>
</evidence>
<evidence type="ECO:0000313" key="5">
    <source>
        <dbReference type="EMBL" id="EAY24136.1"/>
    </source>
</evidence>
<dbReference type="Proteomes" id="UP000004095">
    <property type="component" value="Unassembled WGS sequence"/>
</dbReference>
<dbReference type="PROSITE" id="PS51118">
    <property type="entry name" value="HTH_HXLR"/>
    <property type="match status" value="1"/>
</dbReference>
<evidence type="ECO:0000256" key="1">
    <source>
        <dbReference type="ARBA" id="ARBA00023015"/>
    </source>
</evidence>
<dbReference type="GO" id="GO:0003677">
    <property type="term" value="F:DNA binding"/>
    <property type="evidence" value="ECO:0007669"/>
    <property type="project" value="UniProtKB-KW"/>
</dbReference>
<sequence length="130" mass="14912">MKKKWSLNEKYTELQGLYSTYQICPLSVTLNAIGGKWKPAVYRVISLGVNRFGEMHHALEGISKRMLTRYLREMEDDGIIHREVFPVVPPKVEYSLTDFGKTLKPVFAAIEKWGLEHGDKTDTAPDEQVE</sequence>
<evidence type="ECO:0000259" key="4">
    <source>
        <dbReference type="PROSITE" id="PS51118"/>
    </source>
</evidence>
<dbReference type="SUPFAM" id="SSF46785">
    <property type="entry name" value="Winged helix' DNA-binding domain"/>
    <property type="match status" value="1"/>
</dbReference>
<dbReference type="PANTHER" id="PTHR33204">
    <property type="entry name" value="TRANSCRIPTIONAL REGULATOR, MARR FAMILY"/>
    <property type="match status" value="1"/>
</dbReference>
<keyword evidence="1" id="KW-0805">Transcription regulation</keyword>
<protein>
    <submittedName>
        <fullName evidence="5">Transcriptional regulator, MarR family</fullName>
    </submittedName>
</protein>
<organism evidence="5 6">
    <name type="scientific">Microscilla marina ATCC 23134</name>
    <dbReference type="NCBI Taxonomy" id="313606"/>
    <lineage>
        <taxon>Bacteria</taxon>
        <taxon>Pseudomonadati</taxon>
        <taxon>Bacteroidota</taxon>
        <taxon>Cytophagia</taxon>
        <taxon>Cytophagales</taxon>
        <taxon>Microscillaceae</taxon>
        <taxon>Microscilla</taxon>
    </lineage>
</organism>
<dbReference type="OrthoDB" id="8231503at2"/>
<keyword evidence="3" id="KW-0804">Transcription</keyword>
<name>A1ZZM8_MICM2</name>
<dbReference type="Pfam" id="PF01638">
    <property type="entry name" value="HxlR"/>
    <property type="match status" value="1"/>
</dbReference>
<keyword evidence="2" id="KW-0238">DNA-binding</keyword>
<dbReference type="InterPro" id="IPR002577">
    <property type="entry name" value="HTH_HxlR"/>
</dbReference>
<dbReference type="eggNOG" id="COG1733">
    <property type="taxonomic scope" value="Bacteria"/>
</dbReference>
<feature type="domain" description="HTH hxlR-type" evidence="4">
    <location>
        <begin position="24"/>
        <end position="122"/>
    </location>
</feature>
<keyword evidence="6" id="KW-1185">Reference proteome</keyword>
<reference evidence="5 6" key="1">
    <citation type="submission" date="2007-01" db="EMBL/GenBank/DDBJ databases">
        <authorList>
            <person name="Haygood M."/>
            <person name="Podell S."/>
            <person name="Anderson C."/>
            <person name="Hopkinson B."/>
            <person name="Roe K."/>
            <person name="Barbeau K."/>
            <person name="Gaasterland T."/>
            <person name="Ferriera S."/>
            <person name="Johnson J."/>
            <person name="Kravitz S."/>
            <person name="Beeson K."/>
            <person name="Sutton G."/>
            <person name="Rogers Y.-H."/>
            <person name="Friedman R."/>
            <person name="Frazier M."/>
            <person name="Venter J.C."/>
        </authorList>
    </citation>
    <scope>NUCLEOTIDE SEQUENCE [LARGE SCALE GENOMIC DNA]</scope>
    <source>
        <strain evidence="5 6">ATCC 23134</strain>
    </source>
</reference>
<proteinExistence type="predicted"/>